<name>A0A6J8A906_MYTCO</name>
<sequence>MEKLLGEKKKKTEKLKSTADTLEKDAILFVDKTKWRLDDMLGDFIKQNCIIQIDSKLRADIQFLKDFIRTSEHWIGVTEVVKIFGTETQFFIYSKTMTSQIKESITQLATDVDINLTFNKNKGRELFCHKSALLKTPECLTVTPSGIVVVVDRAGSGSSYALSTDGKESKLLLGKFDEIKKPPMDVWTDDRGETICDCRDQYIEVYMTDSEK</sequence>
<evidence type="ECO:0000313" key="2">
    <source>
        <dbReference type="Proteomes" id="UP000507470"/>
    </source>
</evidence>
<evidence type="ECO:0000313" key="1">
    <source>
        <dbReference type="EMBL" id="CAC5363331.1"/>
    </source>
</evidence>
<protein>
    <submittedName>
        <fullName evidence="1">Uncharacterized protein</fullName>
    </submittedName>
</protein>
<dbReference type="AlphaFoldDB" id="A0A6J8A906"/>
<reference evidence="1 2" key="1">
    <citation type="submission" date="2020-06" db="EMBL/GenBank/DDBJ databases">
        <authorList>
            <person name="Li R."/>
            <person name="Bekaert M."/>
        </authorList>
    </citation>
    <scope>NUCLEOTIDE SEQUENCE [LARGE SCALE GENOMIC DNA]</scope>
    <source>
        <strain evidence="2">wild</strain>
    </source>
</reference>
<accession>A0A6J8A906</accession>
<gene>
    <name evidence="1" type="ORF">MCOR_4791</name>
</gene>
<proteinExistence type="predicted"/>
<dbReference type="EMBL" id="CACVKT020000841">
    <property type="protein sequence ID" value="CAC5363331.1"/>
    <property type="molecule type" value="Genomic_DNA"/>
</dbReference>
<keyword evidence="2" id="KW-1185">Reference proteome</keyword>
<organism evidence="1 2">
    <name type="scientific">Mytilus coruscus</name>
    <name type="common">Sea mussel</name>
    <dbReference type="NCBI Taxonomy" id="42192"/>
    <lineage>
        <taxon>Eukaryota</taxon>
        <taxon>Metazoa</taxon>
        <taxon>Spiralia</taxon>
        <taxon>Lophotrochozoa</taxon>
        <taxon>Mollusca</taxon>
        <taxon>Bivalvia</taxon>
        <taxon>Autobranchia</taxon>
        <taxon>Pteriomorphia</taxon>
        <taxon>Mytilida</taxon>
        <taxon>Mytiloidea</taxon>
        <taxon>Mytilidae</taxon>
        <taxon>Mytilinae</taxon>
        <taxon>Mytilus</taxon>
    </lineage>
</organism>
<dbReference type="Proteomes" id="UP000507470">
    <property type="component" value="Unassembled WGS sequence"/>
</dbReference>